<dbReference type="Pfam" id="PF02687">
    <property type="entry name" value="FtsX"/>
    <property type="match status" value="2"/>
</dbReference>
<feature type="transmembrane region" description="Helical" evidence="7">
    <location>
        <begin position="725"/>
        <end position="749"/>
    </location>
</feature>
<feature type="domain" description="ABC3 transporter permease C-terminal" evidence="8">
    <location>
        <begin position="726"/>
        <end position="836"/>
    </location>
</feature>
<dbReference type="InterPro" id="IPR050250">
    <property type="entry name" value="Macrolide_Exporter_MacB"/>
</dbReference>
<feature type="transmembrane region" description="Helical" evidence="7">
    <location>
        <begin position="26"/>
        <end position="50"/>
    </location>
</feature>
<feature type="transmembrane region" description="Helical" evidence="7">
    <location>
        <begin position="816"/>
        <end position="839"/>
    </location>
</feature>
<dbReference type="InterPro" id="IPR003838">
    <property type="entry name" value="ABC3_permease_C"/>
</dbReference>
<dbReference type="GO" id="GO:0022857">
    <property type="term" value="F:transmembrane transporter activity"/>
    <property type="evidence" value="ECO:0007669"/>
    <property type="project" value="TreeGrafter"/>
</dbReference>
<evidence type="ECO:0000256" key="6">
    <source>
        <dbReference type="ARBA" id="ARBA00038076"/>
    </source>
</evidence>
<evidence type="ECO:0000313" key="10">
    <source>
        <dbReference type="Proteomes" id="UP000076603"/>
    </source>
</evidence>
<feature type="domain" description="ABC3 transporter permease C-terminal" evidence="8">
    <location>
        <begin position="278"/>
        <end position="397"/>
    </location>
</feature>
<name>A0A162QIL4_9CLOT</name>
<keyword evidence="5 7" id="KW-0472">Membrane</keyword>
<dbReference type="PANTHER" id="PTHR30572">
    <property type="entry name" value="MEMBRANE COMPONENT OF TRANSPORTER-RELATED"/>
    <property type="match status" value="1"/>
</dbReference>
<dbReference type="RefSeq" id="WP_066630807.1">
    <property type="nucleotide sequence ID" value="NZ_FQXL01000037.1"/>
</dbReference>
<dbReference type="AlphaFoldDB" id="A0A162QIL4"/>
<evidence type="ECO:0000256" key="2">
    <source>
        <dbReference type="ARBA" id="ARBA00022475"/>
    </source>
</evidence>
<comment type="caution">
    <text evidence="9">The sequence shown here is derived from an EMBL/GenBank/DDBJ whole genome shotgun (WGS) entry which is preliminary data.</text>
</comment>
<evidence type="ECO:0000313" key="9">
    <source>
        <dbReference type="EMBL" id="KZL88573.1"/>
    </source>
</evidence>
<feature type="transmembrane region" description="Helical" evidence="7">
    <location>
        <begin position="438"/>
        <end position="459"/>
    </location>
</feature>
<feature type="transmembrane region" description="Helical" evidence="7">
    <location>
        <begin position="328"/>
        <end position="353"/>
    </location>
</feature>
<feature type="transmembrane region" description="Helical" evidence="7">
    <location>
        <begin position="770"/>
        <end position="796"/>
    </location>
</feature>
<dbReference type="OrthoDB" id="1694171at2"/>
<reference evidence="9 10" key="1">
    <citation type="submission" date="2016-04" db="EMBL/GenBank/DDBJ databases">
        <title>Genome sequence of Clostridium magnum DSM 2767.</title>
        <authorList>
            <person name="Poehlein A."/>
            <person name="Uhlig R."/>
            <person name="Fischer R."/>
            <person name="Bahl H."/>
            <person name="Daniel R."/>
        </authorList>
    </citation>
    <scope>NUCLEOTIDE SEQUENCE [LARGE SCALE GENOMIC DNA]</scope>
    <source>
        <strain evidence="9 10">DSM 2767</strain>
    </source>
</reference>
<keyword evidence="10" id="KW-1185">Reference proteome</keyword>
<proteinExistence type="inferred from homology"/>
<dbReference type="PATRIC" id="fig|1121326.3.peg.6129"/>
<comment type="similarity">
    <text evidence="6">Belongs to the ABC-4 integral membrane protein family.</text>
</comment>
<sequence length="852" mass="96224">MIETANRRSIYKLSIKSLKANKLRNIFIIISIALTTILFTCVFTIGMSMLKSIEGSTMRQVGGSAHGSFKYVTNEEFNKIKDHKLIKEFGYSIMVGSADNKELITRSTEIRYGTDKEAEFMFSKPTEGRMPEKENELATDTIVLDKLGIPHEIGKKVTLSYKINGKQVTDTFVLSGYWEGDKVAPASLAWVSDEFIKTRLANIDTNYVKKNIKESNDIAGLIFVDVVFSNSFNIKGKLLQILKDSGYTENDIQTGVNWAYSIANFQVDFGTVLGLLGAIILILLSGYLIIYNIFYISVAKDTKFYGMLKTIGTTEKQIKIIVKNQARILSAIGIPIGLFIGYILGLILLPFAMQVLSITQKSLSFNPLIFIGSALFSIITISISCKKPAKIASKISPIEAVRYTGLSKLGKRKIKNSTNGAKASKMALSNIFRNFKKAFIVMLSLSLSIILLNSVYTIVTGFDMEKYISHNMISDFAIADAAYFNPSMGYKGQNTLTENTIKEISSLKGLEHISRIYFKAQYHKLDTKALKWFETSLKKEEKLRGSDDFYIKESKPELSKGQIFLSIYGLDKTVGNKLKIVKGNFDAEKFSSGNYVVIGRPYFLESDMKESYYEVGDTIKIKYDNEKEKSYKVLAIGEIPYNISVRFFISCGIDIYIPTDEFKTVVDNPTIMTAIFDMEDKYIDSTEKYLTDYIKTKNPMLEYKSRKTFEKEFAKTQSTYRTIGYSLSFIIALIGILNFVNSMITNIISRRQEHAMLQSIGMTRKQLYKLLIFEGLYYALFTILIVCTLGAAINYFIVKAVAGSIWFFTYHFTLTPVLICVPFLIVFSLAIPVVCYTLGNKMSIVERLREID</sequence>
<comment type="subcellular location">
    <subcellularLocation>
        <location evidence="1">Cell membrane</location>
        <topology evidence="1">Multi-pass membrane protein</topology>
    </subcellularLocation>
</comment>
<gene>
    <name evidence="9" type="ORF">CLMAG_60660</name>
</gene>
<accession>A0A162QIL4</accession>
<dbReference type="EMBL" id="LWAE01000016">
    <property type="protein sequence ID" value="KZL88573.1"/>
    <property type="molecule type" value="Genomic_DNA"/>
</dbReference>
<evidence type="ECO:0000256" key="1">
    <source>
        <dbReference type="ARBA" id="ARBA00004651"/>
    </source>
</evidence>
<evidence type="ECO:0000256" key="5">
    <source>
        <dbReference type="ARBA" id="ARBA00023136"/>
    </source>
</evidence>
<keyword evidence="3 7" id="KW-0812">Transmembrane</keyword>
<evidence type="ECO:0000256" key="7">
    <source>
        <dbReference type="SAM" id="Phobius"/>
    </source>
</evidence>
<keyword evidence="2" id="KW-1003">Cell membrane</keyword>
<evidence type="ECO:0000256" key="3">
    <source>
        <dbReference type="ARBA" id="ARBA00022692"/>
    </source>
</evidence>
<evidence type="ECO:0000256" key="4">
    <source>
        <dbReference type="ARBA" id="ARBA00022989"/>
    </source>
</evidence>
<feature type="transmembrane region" description="Helical" evidence="7">
    <location>
        <begin position="365"/>
        <end position="385"/>
    </location>
</feature>
<dbReference type="PANTHER" id="PTHR30572:SF4">
    <property type="entry name" value="ABC TRANSPORTER PERMEASE YTRF"/>
    <property type="match status" value="1"/>
</dbReference>
<dbReference type="STRING" id="1121326.CLMAG_60660"/>
<dbReference type="GO" id="GO:0005886">
    <property type="term" value="C:plasma membrane"/>
    <property type="evidence" value="ECO:0007669"/>
    <property type="project" value="UniProtKB-SubCell"/>
</dbReference>
<keyword evidence="4 7" id="KW-1133">Transmembrane helix</keyword>
<dbReference type="Proteomes" id="UP000076603">
    <property type="component" value="Unassembled WGS sequence"/>
</dbReference>
<evidence type="ECO:0000259" key="8">
    <source>
        <dbReference type="Pfam" id="PF02687"/>
    </source>
</evidence>
<feature type="transmembrane region" description="Helical" evidence="7">
    <location>
        <begin position="272"/>
        <end position="294"/>
    </location>
</feature>
<organism evidence="9 10">
    <name type="scientific">Clostridium magnum DSM 2767</name>
    <dbReference type="NCBI Taxonomy" id="1121326"/>
    <lineage>
        <taxon>Bacteria</taxon>
        <taxon>Bacillati</taxon>
        <taxon>Bacillota</taxon>
        <taxon>Clostridia</taxon>
        <taxon>Eubacteriales</taxon>
        <taxon>Clostridiaceae</taxon>
        <taxon>Clostridium</taxon>
    </lineage>
</organism>
<protein>
    <submittedName>
        <fullName evidence="9">FtsX-like permease family protein</fullName>
    </submittedName>
</protein>